<dbReference type="SMART" id="SM00530">
    <property type="entry name" value="HTH_XRE"/>
    <property type="match status" value="1"/>
</dbReference>
<feature type="binding site" evidence="2">
    <location>
        <begin position="320"/>
        <end position="321"/>
    </location>
    <ligand>
        <name>ATP</name>
        <dbReference type="ChEBI" id="CHEBI:30616"/>
    </ligand>
</feature>
<evidence type="ECO:0000256" key="3">
    <source>
        <dbReference type="PIRSR" id="PIRSR640198-3"/>
    </source>
</evidence>
<feature type="domain" description="HTH cro/C1-type" evidence="4">
    <location>
        <begin position="7"/>
        <end position="61"/>
    </location>
</feature>
<dbReference type="GO" id="GO:0003677">
    <property type="term" value="F:DNA binding"/>
    <property type="evidence" value="ECO:0007669"/>
    <property type="project" value="UniProtKB-KW"/>
</dbReference>
<dbReference type="PATRIC" id="fig|1605367.3.peg.2582"/>
<dbReference type="GO" id="GO:0005524">
    <property type="term" value="F:ATP binding"/>
    <property type="evidence" value="ECO:0007669"/>
    <property type="project" value="UniProtKB-KW"/>
</dbReference>
<accession>A0A0P7BWG7</accession>
<dbReference type="SUPFAM" id="SSF140931">
    <property type="entry name" value="Fic-like"/>
    <property type="match status" value="1"/>
</dbReference>
<protein>
    <submittedName>
        <fullName evidence="6">DNA-binding protein</fullName>
    </submittedName>
</protein>
<evidence type="ECO:0000259" key="4">
    <source>
        <dbReference type="PROSITE" id="PS50943"/>
    </source>
</evidence>
<evidence type="ECO:0000256" key="2">
    <source>
        <dbReference type="PIRSR" id="PIRSR640198-2"/>
    </source>
</evidence>
<dbReference type="PROSITE" id="PS51459">
    <property type="entry name" value="FIDO"/>
    <property type="match status" value="1"/>
</dbReference>
<keyword evidence="7" id="KW-1185">Reference proteome</keyword>
<reference evidence="6 7" key="1">
    <citation type="submission" date="2015-07" db="EMBL/GenBank/DDBJ databases">
        <title>The draft genome sequence of Leadbetterella sp. JN14-9.</title>
        <authorList>
            <person name="Liu Y."/>
            <person name="Du J."/>
            <person name="Shao Z."/>
        </authorList>
    </citation>
    <scope>NUCLEOTIDE SEQUENCE [LARGE SCALE GENOMIC DNA]</scope>
    <source>
        <strain evidence="6 7">JN14-9</strain>
    </source>
</reference>
<dbReference type="SUPFAM" id="SSF47413">
    <property type="entry name" value="lambda repressor-like DNA-binding domains"/>
    <property type="match status" value="1"/>
</dbReference>
<dbReference type="InterPro" id="IPR010982">
    <property type="entry name" value="Lambda_DNA-bd_dom_sf"/>
</dbReference>
<dbReference type="STRING" id="1605367.AFM12_06095"/>
<dbReference type="InterPro" id="IPR036597">
    <property type="entry name" value="Fido-like_dom_sf"/>
</dbReference>
<name>A0A0P7BWG7_9BACT</name>
<dbReference type="OrthoDB" id="9813719at2"/>
<dbReference type="PANTHER" id="PTHR13504:SF38">
    <property type="entry name" value="FIDO DOMAIN-CONTAINING PROTEIN"/>
    <property type="match status" value="1"/>
</dbReference>
<dbReference type="InterPro" id="IPR040198">
    <property type="entry name" value="Fido_containing"/>
</dbReference>
<evidence type="ECO:0000259" key="5">
    <source>
        <dbReference type="PROSITE" id="PS51459"/>
    </source>
</evidence>
<keyword evidence="2" id="KW-0547">Nucleotide-binding</keyword>
<keyword evidence="6" id="KW-0238">DNA-binding</keyword>
<organism evidence="6 7">
    <name type="scientific">Jiulongibacter sediminis</name>
    <dbReference type="NCBI Taxonomy" id="1605367"/>
    <lineage>
        <taxon>Bacteria</taxon>
        <taxon>Pseudomonadati</taxon>
        <taxon>Bacteroidota</taxon>
        <taxon>Cytophagia</taxon>
        <taxon>Cytophagales</taxon>
        <taxon>Leadbetterellaceae</taxon>
        <taxon>Jiulongibacter</taxon>
    </lineage>
</organism>
<dbReference type="PROSITE" id="PS50943">
    <property type="entry name" value="HTH_CROC1"/>
    <property type="match status" value="1"/>
</dbReference>
<dbReference type="Proteomes" id="UP000050454">
    <property type="component" value="Unassembled WGS sequence"/>
</dbReference>
<dbReference type="Pfam" id="PF01381">
    <property type="entry name" value="HTH_3"/>
    <property type="match status" value="1"/>
</dbReference>
<dbReference type="CDD" id="cd00093">
    <property type="entry name" value="HTH_XRE"/>
    <property type="match status" value="1"/>
</dbReference>
<evidence type="ECO:0000313" key="7">
    <source>
        <dbReference type="Proteomes" id="UP000050454"/>
    </source>
</evidence>
<dbReference type="AlphaFoldDB" id="A0A0P7BWG7"/>
<dbReference type="InterPro" id="IPR001387">
    <property type="entry name" value="Cro/C1-type_HTH"/>
</dbReference>
<gene>
    <name evidence="6" type="ORF">AFM12_06095</name>
</gene>
<evidence type="ECO:0000313" key="6">
    <source>
        <dbReference type="EMBL" id="KPM48984.1"/>
    </source>
</evidence>
<feature type="domain" description="Fido" evidence="5">
    <location>
        <begin position="203"/>
        <end position="342"/>
    </location>
</feature>
<dbReference type="InterPro" id="IPR003812">
    <property type="entry name" value="Fido"/>
</dbReference>
<keyword evidence="2" id="KW-0067">ATP-binding</keyword>
<dbReference type="PANTHER" id="PTHR13504">
    <property type="entry name" value="FIDO DOMAIN-CONTAINING PROTEIN DDB_G0283145"/>
    <property type="match status" value="1"/>
</dbReference>
<dbReference type="RefSeq" id="WP_055147758.1">
    <property type="nucleotide sequence ID" value="NZ_JXSZ01000006.1"/>
</dbReference>
<feature type="binding site" evidence="2">
    <location>
        <begin position="286"/>
        <end position="293"/>
    </location>
    <ligand>
        <name>ATP</name>
        <dbReference type="ChEBI" id="CHEBI:30616"/>
    </ligand>
</feature>
<feature type="active site" evidence="1">
    <location>
        <position position="282"/>
    </location>
</feature>
<evidence type="ECO:0000256" key="1">
    <source>
        <dbReference type="PIRSR" id="PIRSR640198-1"/>
    </source>
</evidence>
<proteinExistence type="predicted"/>
<dbReference type="Gene3D" id="1.10.3290.10">
    <property type="entry name" value="Fido-like domain"/>
    <property type="match status" value="1"/>
</dbReference>
<dbReference type="EMBL" id="LGTQ01000006">
    <property type="protein sequence ID" value="KPM48984.1"/>
    <property type="molecule type" value="Genomic_DNA"/>
</dbReference>
<comment type="caution">
    <text evidence="6">The sequence shown here is derived from an EMBL/GenBank/DDBJ whole genome shotgun (WGS) entry which is preliminary data.</text>
</comment>
<feature type="site" description="Important for autoinhibition of adenylyltransferase activity" evidence="3">
    <location>
        <position position="153"/>
    </location>
</feature>
<dbReference type="Pfam" id="PF02661">
    <property type="entry name" value="Fic"/>
    <property type="match status" value="1"/>
</dbReference>
<sequence length="355" mass="40849">MRFGEFLKQSRVEKGQTMQQLSALSGIDQALISKYESSKRFPSDKHLLCLASALDVPVHSLKKEWIADRILQLLGDYDDPLAVLTLAESRVEYLTSQKALQLQDVDEYTKDRLSELDDLHKDWTGKKPLNALQLSKLQEYFNVNYTFDSNRIEGNTLTLQETHLVVNEGITISGKSMKEHLEAINHMEAIGFIRDMVTGNEDITKRNVLDIHRLVLKSIDKENAGAYRKVGVRISGSQYMPPDALQVPELMDDFFRFYQEQKLKMHPVLLAAEMHERLVSIHPFLDGNGRTARLVMNFILLKHGYTLAILKGDAESRLEYYKALEDVQLNNDQRPFYRLIIRKVKDSLKEHLSMV</sequence>
<dbReference type="Gene3D" id="1.10.260.40">
    <property type="entry name" value="lambda repressor-like DNA-binding domains"/>
    <property type="match status" value="1"/>
</dbReference>